<dbReference type="AlphaFoldDB" id="A0A437SJD1"/>
<dbReference type="Proteomes" id="UP000286687">
    <property type="component" value="Unassembled WGS sequence"/>
</dbReference>
<dbReference type="EMBL" id="LDER01000240">
    <property type="protein sequence ID" value="RVU62831.1"/>
    <property type="molecule type" value="Genomic_DNA"/>
</dbReference>
<keyword evidence="4" id="KW-0233">DNA recombination</keyword>
<name>A0A437SJD1_BACTU</name>
<dbReference type="InterPro" id="IPR004107">
    <property type="entry name" value="Integrase_SAM-like_N"/>
</dbReference>
<dbReference type="Pfam" id="PF14659">
    <property type="entry name" value="Phage_int_SAM_3"/>
    <property type="match status" value="1"/>
</dbReference>
<dbReference type="Gene3D" id="1.10.443.10">
    <property type="entry name" value="Intergrase catalytic core"/>
    <property type="match status" value="1"/>
</dbReference>
<reference evidence="8 9" key="1">
    <citation type="submission" date="2018-01" db="EMBL/GenBank/DDBJ databases">
        <title>Complete genome sequence of G25-42.</title>
        <authorList>
            <person name="Zheng Z."/>
            <person name="Sun M."/>
        </authorList>
    </citation>
    <scope>NUCLEOTIDE SEQUENCE [LARGE SCALE GENOMIC DNA]</scope>
    <source>
        <strain evidence="8 9">G25-42</strain>
    </source>
</reference>
<accession>A0A437SJD1</accession>
<evidence type="ECO:0000259" key="6">
    <source>
        <dbReference type="PROSITE" id="PS51898"/>
    </source>
</evidence>
<dbReference type="InterPro" id="IPR010998">
    <property type="entry name" value="Integrase_recombinase_N"/>
</dbReference>
<dbReference type="InterPro" id="IPR013762">
    <property type="entry name" value="Integrase-like_cat_sf"/>
</dbReference>
<evidence type="ECO:0000256" key="2">
    <source>
        <dbReference type="ARBA" id="ARBA00022908"/>
    </source>
</evidence>
<evidence type="ECO:0000313" key="9">
    <source>
        <dbReference type="Proteomes" id="UP000286687"/>
    </source>
</evidence>
<dbReference type="PROSITE" id="PS51898">
    <property type="entry name" value="TYR_RECOMBINASE"/>
    <property type="match status" value="1"/>
</dbReference>
<keyword evidence="2" id="KW-0229">DNA integration</keyword>
<sequence length="363" mass="41932">MVVYKDKERGTYFFVVRVRQFDGTQKQVKRRGFKTKKEAREAEAKMLVEKETNSNLTFAQVADSYFDWYCQRRKQSSINAIKNAIYNHLLKEFGKMKIDTITAKHVMNYQNKLLNNYSADTLKQIHTILSAIFNFAIKFYGLTSNPARIAGNFELESNKRMNYWEFDEFQRFIDTVDDLLYNAFFSTLYYSGARKGELLALTWADVDFVGKTININKTEYNRQVTKPKTKSSNRIILLPTLIINLLKKLKEHATLTAPVKNDYVVFGEFYNSIATSTLDERYKKYVATAGVKKILLHEFRHSHASYLINKGVSPLVVAQRLGHSDVATTLNTYSHLYPSKQAEALAFIEDDLAKKLPKCHQGL</sequence>
<comment type="similarity">
    <text evidence="1">Belongs to the 'phage' integrase family.</text>
</comment>
<dbReference type="SUPFAM" id="SSF56349">
    <property type="entry name" value="DNA breaking-rejoining enzymes"/>
    <property type="match status" value="1"/>
</dbReference>
<dbReference type="PROSITE" id="PS51900">
    <property type="entry name" value="CB"/>
    <property type="match status" value="1"/>
</dbReference>
<comment type="caution">
    <text evidence="8">The sequence shown here is derived from an EMBL/GenBank/DDBJ whole genome shotgun (WGS) entry which is preliminary data.</text>
</comment>
<dbReference type="RefSeq" id="WP_098487055.1">
    <property type="nucleotide sequence ID" value="NZ_LDER01000240.1"/>
</dbReference>
<dbReference type="GO" id="GO:0015074">
    <property type="term" value="P:DNA integration"/>
    <property type="evidence" value="ECO:0007669"/>
    <property type="project" value="UniProtKB-KW"/>
</dbReference>
<evidence type="ECO:0000259" key="7">
    <source>
        <dbReference type="PROSITE" id="PS51900"/>
    </source>
</evidence>
<dbReference type="InterPro" id="IPR011010">
    <property type="entry name" value="DNA_brk_join_enz"/>
</dbReference>
<evidence type="ECO:0000256" key="1">
    <source>
        <dbReference type="ARBA" id="ARBA00008857"/>
    </source>
</evidence>
<dbReference type="InterPro" id="IPR028259">
    <property type="entry name" value="AP2-like_int_N"/>
</dbReference>
<dbReference type="GO" id="GO:0006310">
    <property type="term" value="P:DNA recombination"/>
    <property type="evidence" value="ECO:0007669"/>
    <property type="project" value="UniProtKB-KW"/>
</dbReference>
<dbReference type="PANTHER" id="PTHR30349:SF64">
    <property type="entry name" value="PROPHAGE INTEGRASE INTD-RELATED"/>
    <property type="match status" value="1"/>
</dbReference>
<dbReference type="CDD" id="cd01189">
    <property type="entry name" value="INT_ICEBs1_C_like"/>
    <property type="match status" value="1"/>
</dbReference>
<dbReference type="GO" id="GO:0003677">
    <property type="term" value="F:DNA binding"/>
    <property type="evidence" value="ECO:0007669"/>
    <property type="project" value="UniProtKB-UniRule"/>
</dbReference>
<dbReference type="Pfam" id="PF14657">
    <property type="entry name" value="Arm-DNA-bind_4"/>
    <property type="match status" value="1"/>
</dbReference>
<gene>
    <name evidence="8" type="ORF">BM74_18370</name>
</gene>
<proteinExistence type="inferred from homology"/>
<dbReference type="Pfam" id="PF00589">
    <property type="entry name" value="Phage_integrase"/>
    <property type="match status" value="1"/>
</dbReference>
<keyword evidence="3 5" id="KW-0238">DNA-binding</keyword>
<evidence type="ECO:0000256" key="3">
    <source>
        <dbReference type="ARBA" id="ARBA00023125"/>
    </source>
</evidence>
<dbReference type="InterPro" id="IPR044068">
    <property type="entry name" value="CB"/>
</dbReference>
<feature type="domain" description="Tyr recombinase" evidence="6">
    <location>
        <begin position="159"/>
        <end position="346"/>
    </location>
</feature>
<evidence type="ECO:0000256" key="5">
    <source>
        <dbReference type="PROSITE-ProRule" id="PRU01248"/>
    </source>
</evidence>
<dbReference type="PANTHER" id="PTHR30349">
    <property type="entry name" value="PHAGE INTEGRASE-RELATED"/>
    <property type="match status" value="1"/>
</dbReference>
<organism evidence="8 9">
    <name type="scientific">Bacillus thuringiensis</name>
    <dbReference type="NCBI Taxonomy" id="1428"/>
    <lineage>
        <taxon>Bacteria</taxon>
        <taxon>Bacillati</taxon>
        <taxon>Bacillota</taxon>
        <taxon>Bacilli</taxon>
        <taxon>Bacillales</taxon>
        <taxon>Bacillaceae</taxon>
        <taxon>Bacillus</taxon>
        <taxon>Bacillus cereus group</taxon>
    </lineage>
</organism>
<protein>
    <submittedName>
        <fullName evidence="8">Site-specific integrase</fullName>
    </submittedName>
</protein>
<evidence type="ECO:0000256" key="4">
    <source>
        <dbReference type="ARBA" id="ARBA00023172"/>
    </source>
</evidence>
<feature type="domain" description="Core-binding (CB)" evidence="7">
    <location>
        <begin position="56"/>
        <end position="137"/>
    </location>
</feature>
<dbReference type="InterPro" id="IPR002104">
    <property type="entry name" value="Integrase_catalytic"/>
</dbReference>
<dbReference type="Gene3D" id="1.10.150.130">
    <property type="match status" value="1"/>
</dbReference>
<evidence type="ECO:0000313" key="8">
    <source>
        <dbReference type="EMBL" id="RVU62831.1"/>
    </source>
</evidence>
<dbReference type="InterPro" id="IPR050090">
    <property type="entry name" value="Tyrosine_recombinase_XerCD"/>
</dbReference>